<evidence type="ECO:0000256" key="4">
    <source>
        <dbReference type="SAM" id="MobiDB-lite"/>
    </source>
</evidence>
<dbReference type="Gene3D" id="1.10.287.950">
    <property type="entry name" value="Methyl-accepting chemotaxis protein"/>
    <property type="match status" value="1"/>
</dbReference>
<protein>
    <submittedName>
        <fullName evidence="9">PAS domain S-box protein</fullName>
    </submittedName>
</protein>
<sequence length="990" mass="108639">MPAKRSIASDYARLSSTFDAISASQAIIEFEPDGSIVNANQNFLAITGYTETELEGAHHRIFVEPGYARTSEYKEFWASLRDGDAQTGEFCRFAKDGSLFWIQASYNPVFDKSGNVSRIVKVAADITSQKLRNIDYKGQIEGIGLNQAVIQFDVSGTITLANDNFLKAVGYTRNEVVGKHHSMFVDPTYRQSAEYRRFWTDLSNGQAKVGEFSRVTKSGKNIWLQATYTPIKDLEGKVFKVVKYASDITEQKLRNADFQGQIEGIGISQAVIQFEIDGKIISANDNFLHAVGYNREEVVARHHSMFVDPAYKQSDDYRRFWAALALGEAQTGEFCRRHKQGHDIWIQASYTPIKDMNGKVFKIVKYASDITAQKIQNADFRGQIEGISASQAVIQFKTDGQIISANDNFLKALGYRADEVIGKRHSMFVEQKYGQSEEYRRFWAALAAGEAQTGEFRRIRKDGGDVWIQASYTPIKDIKGKVFKVVKYASDVTAQKLRNADYEGQITGISASQAVIQFETDGKIITANDNFLSALGYELGAVVGKHHSLFVDSAYQKSTEYLRFWEALANGEAQVGEFCRKHKDGSDVWIQASYTPIKDFSGKVFKVVKYATNITERKETVAEVESLILAAQEGRLENRANLEGTSGDNLSLLENINAMLDAITAPINEVSAVMQSVAENVLSEQVCGNYLGQFDVLKQSVNTAVSQLRDSMSHVLESSKQVTAASGLIASSSHSVAVGASQQAASLEETTRSLDDVAEQTRKNVANTRHAQQLVMETQDLAKSGSDTMTEMLAAMDRIKAAAKDTQTIISDINDIAIQTNLLALNAAVEAARAGESGRSFAVVAAEVRSLAQRAKEAATKTAGLIAQSEESAEDGGRLTNDVNGQLTGITGAVGKVTNIVNEITAASEAQSSGIEQIHLAISDMDQVVQRTAADSEESSSAAEELSGQAQELNHMVSRFELGEDARVTEFRQSHAAERKVKPAPQQRRA</sequence>
<evidence type="ECO:0000313" key="9">
    <source>
        <dbReference type="EMBL" id="MEX1665233.1"/>
    </source>
</evidence>
<feature type="domain" description="PAC" evidence="7">
    <location>
        <begin position="208"/>
        <end position="260"/>
    </location>
</feature>
<dbReference type="SUPFAM" id="SSF55785">
    <property type="entry name" value="PYP-like sensor domain (PAS domain)"/>
    <property type="match status" value="5"/>
</dbReference>
<dbReference type="PROSITE" id="PS50113">
    <property type="entry name" value="PAC"/>
    <property type="match status" value="5"/>
</dbReference>
<evidence type="ECO:0000259" key="6">
    <source>
        <dbReference type="PROSITE" id="PS50112"/>
    </source>
</evidence>
<feature type="compositionally biased region" description="Low complexity" evidence="4">
    <location>
        <begin position="939"/>
        <end position="953"/>
    </location>
</feature>
<feature type="domain" description="PAS" evidence="6">
    <location>
        <begin position="10"/>
        <end position="56"/>
    </location>
</feature>
<dbReference type="InterPro" id="IPR050903">
    <property type="entry name" value="Bact_Chemotaxis_MeTrfase"/>
</dbReference>
<feature type="domain" description="PAC" evidence="7">
    <location>
        <begin position="330"/>
        <end position="382"/>
    </location>
</feature>
<dbReference type="Pfam" id="PF13426">
    <property type="entry name" value="PAS_9"/>
    <property type="match status" value="1"/>
</dbReference>
<feature type="domain" description="PAS" evidence="6">
    <location>
        <begin position="254"/>
        <end position="301"/>
    </location>
</feature>
<dbReference type="InterPro" id="IPR004089">
    <property type="entry name" value="MCPsignal_dom"/>
</dbReference>
<feature type="domain" description="PAS" evidence="6">
    <location>
        <begin position="376"/>
        <end position="423"/>
    </location>
</feature>
<gene>
    <name evidence="9" type="ORF">AB4875_07015</name>
</gene>
<dbReference type="SMART" id="SM00086">
    <property type="entry name" value="PAC"/>
    <property type="match status" value="5"/>
</dbReference>
<feature type="compositionally biased region" description="Basic and acidic residues" evidence="4">
    <location>
        <begin position="970"/>
        <end position="981"/>
    </location>
</feature>
<dbReference type="InterPro" id="IPR000014">
    <property type="entry name" value="PAS"/>
</dbReference>
<evidence type="ECO:0000256" key="1">
    <source>
        <dbReference type="ARBA" id="ARBA00023224"/>
    </source>
</evidence>
<feature type="domain" description="Methyl-accepting transducer" evidence="5">
    <location>
        <begin position="718"/>
        <end position="947"/>
    </location>
</feature>
<dbReference type="EMBL" id="JBFRYB010000001">
    <property type="protein sequence ID" value="MEX1665233.1"/>
    <property type="molecule type" value="Genomic_DNA"/>
</dbReference>
<dbReference type="Pfam" id="PF08447">
    <property type="entry name" value="PAS_3"/>
    <property type="match status" value="3"/>
</dbReference>
<feature type="region of interest" description="Disordered" evidence="4">
    <location>
        <begin position="934"/>
        <end position="958"/>
    </location>
</feature>
<dbReference type="PANTHER" id="PTHR24422">
    <property type="entry name" value="CHEMOTAXIS PROTEIN METHYLTRANSFERASE"/>
    <property type="match status" value="1"/>
</dbReference>
<dbReference type="SUPFAM" id="SSF58104">
    <property type="entry name" value="Methyl-accepting chemotaxis protein (MCP) signaling domain"/>
    <property type="match status" value="1"/>
</dbReference>
<dbReference type="InterPro" id="IPR004090">
    <property type="entry name" value="Chemotax_Me-accpt_rcpt"/>
</dbReference>
<evidence type="ECO:0000259" key="7">
    <source>
        <dbReference type="PROSITE" id="PS50113"/>
    </source>
</evidence>
<organism evidence="9 10">
    <name type="scientific">Zhongshania arctica</name>
    <dbReference type="NCBI Taxonomy" id="3238302"/>
    <lineage>
        <taxon>Bacteria</taxon>
        <taxon>Pseudomonadati</taxon>
        <taxon>Pseudomonadota</taxon>
        <taxon>Gammaproteobacteria</taxon>
        <taxon>Cellvibrionales</taxon>
        <taxon>Spongiibacteraceae</taxon>
        <taxon>Zhongshania</taxon>
    </lineage>
</organism>
<name>A0ABV3TW79_9GAMM</name>
<keyword evidence="10" id="KW-1185">Reference proteome</keyword>
<feature type="domain" description="PAC" evidence="7">
    <location>
        <begin position="574"/>
        <end position="626"/>
    </location>
</feature>
<dbReference type="NCBIfam" id="TIGR00229">
    <property type="entry name" value="sensory_box"/>
    <property type="match status" value="5"/>
</dbReference>
<dbReference type="SMART" id="SM00283">
    <property type="entry name" value="MA"/>
    <property type="match status" value="1"/>
</dbReference>
<dbReference type="Pfam" id="PF18947">
    <property type="entry name" value="HAMP_2"/>
    <property type="match status" value="1"/>
</dbReference>
<feature type="region of interest" description="Disordered" evidence="4">
    <location>
        <begin position="970"/>
        <end position="990"/>
    </location>
</feature>
<dbReference type="PANTHER" id="PTHR24422:SF10">
    <property type="entry name" value="CHEMOTAXIS PROTEIN METHYLTRANSFERASE 2"/>
    <property type="match status" value="1"/>
</dbReference>
<dbReference type="InterPro" id="IPR000700">
    <property type="entry name" value="PAS-assoc_C"/>
</dbReference>
<comment type="similarity">
    <text evidence="2">Belongs to the methyl-accepting chemotaxis (MCP) protein family.</text>
</comment>
<dbReference type="InterPro" id="IPR003660">
    <property type="entry name" value="HAMP_dom"/>
</dbReference>
<dbReference type="CDD" id="cd00130">
    <property type="entry name" value="PAS"/>
    <property type="match status" value="5"/>
</dbReference>
<dbReference type="InterPro" id="IPR035965">
    <property type="entry name" value="PAS-like_dom_sf"/>
</dbReference>
<evidence type="ECO:0000313" key="10">
    <source>
        <dbReference type="Proteomes" id="UP001557484"/>
    </source>
</evidence>
<dbReference type="InterPro" id="IPR013655">
    <property type="entry name" value="PAS_fold_3"/>
</dbReference>
<dbReference type="PROSITE" id="PS50885">
    <property type="entry name" value="HAMP"/>
    <property type="match status" value="1"/>
</dbReference>
<reference evidence="9 10" key="1">
    <citation type="journal article" date="2011" name="Int. J. Syst. Evol. Microbiol.">
        <title>Zhongshania antarctica gen. nov., sp. nov. and Zhongshania guokunii sp. nov., gammaproteobacteria respectively isolated from coastal attached (fast) ice and surface seawater of the Antarctic.</title>
        <authorList>
            <person name="Li H.J."/>
            <person name="Zhang X.Y."/>
            <person name="Chen C.X."/>
            <person name="Zhang Y.J."/>
            <person name="Gao Z.M."/>
            <person name="Yu Y."/>
            <person name="Chen X.L."/>
            <person name="Chen B."/>
            <person name="Zhang Y.Z."/>
        </authorList>
    </citation>
    <scope>NUCLEOTIDE SEQUENCE [LARGE SCALE GENOMIC DNA]</scope>
    <source>
        <strain evidence="9 10">R06B22</strain>
    </source>
</reference>
<keyword evidence="1 3" id="KW-0807">Transducer</keyword>
<evidence type="ECO:0000256" key="3">
    <source>
        <dbReference type="PROSITE-ProRule" id="PRU00284"/>
    </source>
</evidence>
<dbReference type="InterPro" id="IPR013656">
    <property type="entry name" value="PAS_4"/>
</dbReference>
<dbReference type="RefSeq" id="WP_368375339.1">
    <property type="nucleotide sequence ID" value="NZ_JBFRYB010000001.1"/>
</dbReference>
<dbReference type="PROSITE" id="PS50112">
    <property type="entry name" value="PAS"/>
    <property type="match status" value="4"/>
</dbReference>
<dbReference type="InterPro" id="IPR001610">
    <property type="entry name" value="PAC"/>
</dbReference>
<dbReference type="Pfam" id="PF00015">
    <property type="entry name" value="MCPsignal"/>
    <property type="match status" value="1"/>
</dbReference>
<feature type="domain" description="HAMP" evidence="8">
    <location>
        <begin position="661"/>
        <end position="713"/>
    </location>
</feature>
<evidence type="ECO:0000256" key="2">
    <source>
        <dbReference type="ARBA" id="ARBA00029447"/>
    </source>
</evidence>
<dbReference type="PROSITE" id="PS50111">
    <property type="entry name" value="CHEMOTAXIS_TRANSDUC_2"/>
    <property type="match status" value="1"/>
</dbReference>
<dbReference type="Proteomes" id="UP001557484">
    <property type="component" value="Unassembled WGS sequence"/>
</dbReference>
<dbReference type="Gene3D" id="3.30.450.20">
    <property type="entry name" value="PAS domain"/>
    <property type="match status" value="5"/>
</dbReference>
<evidence type="ECO:0000259" key="5">
    <source>
        <dbReference type="PROSITE" id="PS50111"/>
    </source>
</evidence>
<feature type="domain" description="PAC" evidence="7">
    <location>
        <begin position="452"/>
        <end position="504"/>
    </location>
</feature>
<dbReference type="PRINTS" id="PR00260">
    <property type="entry name" value="CHEMTRNSDUCR"/>
</dbReference>
<evidence type="ECO:0000259" key="8">
    <source>
        <dbReference type="PROSITE" id="PS50885"/>
    </source>
</evidence>
<proteinExistence type="inferred from homology"/>
<dbReference type="SMART" id="SM00091">
    <property type="entry name" value="PAS"/>
    <property type="match status" value="5"/>
</dbReference>
<accession>A0ABV3TW79</accession>
<feature type="domain" description="PAC" evidence="7">
    <location>
        <begin position="86"/>
        <end position="138"/>
    </location>
</feature>
<feature type="domain" description="PAS" evidence="6">
    <location>
        <begin position="140"/>
        <end position="179"/>
    </location>
</feature>
<dbReference type="Pfam" id="PF08448">
    <property type="entry name" value="PAS_4"/>
    <property type="match status" value="1"/>
</dbReference>
<comment type="caution">
    <text evidence="9">The sequence shown here is derived from an EMBL/GenBank/DDBJ whole genome shotgun (WGS) entry which is preliminary data.</text>
</comment>